<dbReference type="AlphaFoldDB" id="A0A1I7WR36"/>
<dbReference type="Proteomes" id="UP000095283">
    <property type="component" value="Unplaced"/>
</dbReference>
<sequence>MKVNRYEKAGELLSIIRRSLALNVLFTDEKFFTVNLACNSQNNKQLLRRGHQTSQKASVKVRSKTPLVFVEENVKINAKYYQNEILSKLVVPWASKHFGSQNWTFQQDWAPAHGANTTVELCR</sequence>
<protein>
    <submittedName>
        <fullName evidence="2">DDE_Tnp_ISL3 domain-containing protein</fullName>
    </submittedName>
</protein>
<name>A0A1I7WR36_HETBA</name>
<accession>A0A1I7WR36</accession>
<dbReference type="PANTHER" id="PTHR46068:SF1">
    <property type="entry name" value="TRANSPOSASE IS30-LIKE HTH DOMAIN-CONTAINING PROTEIN"/>
    <property type="match status" value="1"/>
</dbReference>
<dbReference type="WBParaSite" id="Hba_07637">
    <property type="protein sequence ID" value="Hba_07637"/>
    <property type="gene ID" value="Hba_07637"/>
</dbReference>
<proteinExistence type="predicted"/>
<dbReference type="GO" id="GO:0003676">
    <property type="term" value="F:nucleic acid binding"/>
    <property type="evidence" value="ECO:0007669"/>
    <property type="project" value="InterPro"/>
</dbReference>
<evidence type="ECO:0000313" key="1">
    <source>
        <dbReference type="Proteomes" id="UP000095283"/>
    </source>
</evidence>
<dbReference type="PANTHER" id="PTHR46068">
    <property type="entry name" value="PROTEIN CBG27172"/>
    <property type="match status" value="1"/>
</dbReference>
<organism evidence="1 2">
    <name type="scientific">Heterorhabditis bacteriophora</name>
    <name type="common">Entomopathogenic nematode worm</name>
    <dbReference type="NCBI Taxonomy" id="37862"/>
    <lineage>
        <taxon>Eukaryota</taxon>
        <taxon>Metazoa</taxon>
        <taxon>Ecdysozoa</taxon>
        <taxon>Nematoda</taxon>
        <taxon>Chromadorea</taxon>
        <taxon>Rhabditida</taxon>
        <taxon>Rhabditina</taxon>
        <taxon>Rhabditomorpha</taxon>
        <taxon>Strongyloidea</taxon>
        <taxon>Heterorhabditidae</taxon>
        <taxon>Heterorhabditis</taxon>
    </lineage>
</organism>
<dbReference type="Gene3D" id="3.30.420.10">
    <property type="entry name" value="Ribonuclease H-like superfamily/Ribonuclease H"/>
    <property type="match status" value="1"/>
</dbReference>
<keyword evidence="1" id="KW-1185">Reference proteome</keyword>
<dbReference type="InterPro" id="IPR036397">
    <property type="entry name" value="RNaseH_sf"/>
</dbReference>
<reference evidence="2" key="1">
    <citation type="submission" date="2016-11" db="UniProtKB">
        <authorList>
            <consortium name="WormBaseParasite"/>
        </authorList>
    </citation>
    <scope>IDENTIFICATION</scope>
</reference>
<evidence type="ECO:0000313" key="2">
    <source>
        <dbReference type="WBParaSite" id="Hba_07637"/>
    </source>
</evidence>